<evidence type="ECO:0000256" key="1">
    <source>
        <dbReference type="ARBA" id="ARBA00023015"/>
    </source>
</evidence>
<evidence type="ECO:0000259" key="4">
    <source>
        <dbReference type="PROSITE" id="PS01124"/>
    </source>
</evidence>
<keyword evidence="1" id="KW-0805">Transcription regulation</keyword>
<dbReference type="InterPro" id="IPR009057">
    <property type="entry name" value="Homeodomain-like_sf"/>
</dbReference>
<reference evidence="5" key="1">
    <citation type="submission" date="2023-03" db="EMBL/GenBank/DDBJ databases">
        <title>Andean soil-derived lignocellulolytic bacterial consortium as a source of novel taxa and putative plastic-active enzymes.</title>
        <authorList>
            <person name="Diaz-Garcia L."/>
            <person name="Chuvochina M."/>
            <person name="Feuerriegel G."/>
            <person name="Bunk B."/>
            <person name="Sproer C."/>
            <person name="Streit W.R."/>
            <person name="Rodriguez L.M."/>
            <person name="Overmann J."/>
            <person name="Jimenez D.J."/>
        </authorList>
    </citation>
    <scope>NUCLEOTIDE SEQUENCE</scope>
    <source>
        <strain evidence="5">MAG 3858</strain>
    </source>
</reference>
<evidence type="ECO:0000256" key="2">
    <source>
        <dbReference type="ARBA" id="ARBA00023125"/>
    </source>
</evidence>
<dbReference type="PANTHER" id="PTHR43280">
    <property type="entry name" value="ARAC-FAMILY TRANSCRIPTIONAL REGULATOR"/>
    <property type="match status" value="1"/>
</dbReference>
<dbReference type="Gene3D" id="1.10.10.60">
    <property type="entry name" value="Homeodomain-like"/>
    <property type="match status" value="2"/>
</dbReference>
<organism evidence="5 6">
    <name type="scientific">Candidatus Pedobacter colombiensis</name>
    <dbReference type="NCBI Taxonomy" id="3121371"/>
    <lineage>
        <taxon>Bacteria</taxon>
        <taxon>Pseudomonadati</taxon>
        <taxon>Bacteroidota</taxon>
        <taxon>Sphingobacteriia</taxon>
        <taxon>Sphingobacteriales</taxon>
        <taxon>Sphingobacteriaceae</taxon>
        <taxon>Pedobacter</taxon>
    </lineage>
</organism>
<evidence type="ECO:0000313" key="6">
    <source>
        <dbReference type="Proteomes" id="UP001214530"/>
    </source>
</evidence>
<accession>A0AAJ5W5C7</accession>
<protein>
    <submittedName>
        <fullName evidence="5">AraC family transcriptional regulator</fullName>
    </submittedName>
</protein>
<keyword evidence="2" id="KW-0238">DNA-binding</keyword>
<dbReference type="PROSITE" id="PS00041">
    <property type="entry name" value="HTH_ARAC_FAMILY_1"/>
    <property type="match status" value="1"/>
</dbReference>
<feature type="domain" description="HTH araC/xylS-type" evidence="4">
    <location>
        <begin position="166"/>
        <end position="264"/>
    </location>
</feature>
<dbReference type="PRINTS" id="PR00032">
    <property type="entry name" value="HTHARAC"/>
</dbReference>
<dbReference type="GO" id="GO:0003700">
    <property type="term" value="F:DNA-binding transcription factor activity"/>
    <property type="evidence" value="ECO:0007669"/>
    <property type="project" value="InterPro"/>
</dbReference>
<dbReference type="InterPro" id="IPR018062">
    <property type="entry name" value="HTH_AraC-typ_CS"/>
</dbReference>
<dbReference type="PROSITE" id="PS01124">
    <property type="entry name" value="HTH_ARAC_FAMILY_2"/>
    <property type="match status" value="1"/>
</dbReference>
<sequence>MEQVLRLNKGNYSGTVQLLKEYAGFITSKTAYTDCQKEFHYHENPHLSFILQGGNIEYKQKETSIKNIGDILFYHSGELHKTLPLNDKTCNFNLEIDASFLKENSLSEYELYKSVARIEYSRLFMLKVYSDVQLNDTLTAVSIHSLLLGFIKNTSVGNYQDIKWCQQLREILNDEWSENHSLAELSKRLTVHPVTISRYFTKYFGCTYGDYVRRLRISKSLPLIRLGNRSLTEIAIICGFADQSHFIRVFKHYTGINPKHFQKL</sequence>
<dbReference type="InterPro" id="IPR018060">
    <property type="entry name" value="HTH_AraC"/>
</dbReference>
<dbReference type="Pfam" id="PF12833">
    <property type="entry name" value="HTH_18"/>
    <property type="match status" value="1"/>
</dbReference>
<dbReference type="SUPFAM" id="SSF46689">
    <property type="entry name" value="Homeodomain-like"/>
    <property type="match status" value="2"/>
</dbReference>
<dbReference type="Proteomes" id="UP001214530">
    <property type="component" value="Chromosome"/>
</dbReference>
<gene>
    <name evidence="5" type="ORF">P0Y49_15835</name>
</gene>
<dbReference type="PANTHER" id="PTHR43280:SF2">
    <property type="entry name" value="HTH-TYPE TRANSCRIPTIONAL REGULATOR EXSA"/>
    <property type="match status" value="1"/>
</dbReference>
<keyword evidence="3" id="KW-0804">Transcription</keyword>
<evidence type="ECO:0000256" key="3">
    <source>
        <dbReference type="ARBA" id="ARBA00023163"/>
    </source>
</evidence>
<evidence type="ECO:0000313" key="5">
    <source>
        <dbReference type="EMBL" id="WEK18262.1"/>
    </source>
</evidence>
<dbReference type="InterPro" id="IPR020449">
    <property type="entry name" value="Tscrpt_reg_AraC-type_HTH"/>
</dbReference>
<dbReference type="EMBL" id="CP119313">
    <property type="protein sequence ID" value="WEK18262.1"/>
    <property type="molecule type" value="Genomic_DNA"/>
</dbReference>
<dbReference type="AlphaFoldDB" id="A0AAJ5W5C7"/>
<name>A0AAJ5W5C7_9SPHI</name>
<dbReference type="GO" id="GO:0043565">
    <property type="term" value="F:sequence-specific DNA binding"/>
    <property type="evidence" value="ECO:0007669"/>
    <property type="project" value="InterPro"/>
</dbReference>
<proteinExistence type="predicted"/>
<dbReference type="SMART" id="SM00342">
    <property type="entry name" value="HTH_ARAC"/>
    <property type="match status" value="1"/>
</dbReference>